<gene>
    <name evidence="2" type="ORF">BLA39750_01124</name>
</gene>
<dbReference type="RefSeq" id="WP_175011277.1">
    <property type="nucleotide sequence ID" value="NZ_CABVQN010000004.1"/>
</dbReference>
<accession>A0A6P2VI47</accession>
<reference evidence="2 3" key="1">
    <citation type="submission" date="2019-09" db="EMBL/GenBank/DDBJ databases">
        <authorList>
            <person name="Depoorter E."/>
        </authorList>
    </citation>
    <scope>NUCLEOTIDE SEQUENCE [LARGE SCALE GENOMIC DNA]</scope>
    <source>
        <strain evidence="2">R-39750</strain>
    </source>
</reference>
<sequence length="63" mass="6528">MAEKVDTSNFNLPVGQLGHTLVIGPTGSGKTFLAALAKMANPMRPGTSDTTVQGRDDAQTKSP</sequence>
<dbReference type="Proteomes" id="UP000494110">
    <property type="component" value="Unassembled WGS sequence"/>
</dbReference>
<dbReference type="EMBL" id="CABVQN010000004">
    <property type="protein sequence ID" value="VWC79990.1"/>
    <property type="molecule type" value="Genomic_DNA"/>
</dbReference>
<protein>
    <submittedName>
        <fullName evidence="2">Uncharacterized protein</fullName>
    </submittedName>
</protein>
<evidence type="ECO:0000256" key="1">
    <source>
        <dbReference type="SAM" id="MobiDB-lite"/>
    </source>
</evidence>
<dbReference type="InterPro" id="IPR027417">
    <property type="entry name" value="P-loop_NTPase"/>
</dbReference>
<organism evidence="2 3">
    <name type="scientific">Burkholderia lata (strain ATCC 17760 / DSM 23089 / LMG 22485 / NCIMB 9086 / R18194 / 383)</name>
    <dbReference type="NCBI Taxonomy" id="482957"/>
    <lineage>
        <taxon>Bacteria</taxon>
        <taxon>Pseudomonadati</taxon>
        <taxon>Pseudomonadota</taxon>
        <taxon>Betaproteobacteria</taxon>
        <taxon>Burkholderiales</taxon>
        <taxon>Burkholderiaceae</taxon>
        <taxon>Burkholderia</taxon>
        <taxon>Burkholderia cepacia complex</taxon>
    </lineage>
</organism>
<feature type="region of interest" description="Disordered" evidence="1">
    <location>
        <begin position="41"/>
        <end position="63"/>
    </location>
</feature>
<evidence type="ECO:0000313" key="3">
    <source>
        <dbReference type="Proteomes" id="UP000494110"/>
    </source>
</evidence>
<name>A0A6P2VI47_BURL3</name>
<feature type="compositionally biased region" description="Basic and acidic residues" evidence="1">
    <location>
        <begin position="54"/>
        <end position="63"/>
    </location>
</feature>
<proteinExistence type="predicted"/>
<evidence type="ECO:0000313" key="2">
    <source>
        <dbReference type="EMBL" id="VWC79990.1"/>
    </source>
</evidence>
<dbReference type="AlphaFoldDB" id="A0A6P2VI47"/>
<dbReference type="SUPFAM" id="SSF52540">
    <property type="entry name" value="P-loop containing nucleoside triphosphate hydrolases"/>
    <property type="match status" value="1"/>
</dbReference>